<dbReference type="Pfam" id="PF20126">
    <property type="entry name" value="TumE"/>
    <property type="match status" value="1"/>
</dbReference>
<comment type="caution">
    <text evidence="1">The sequence shown here is derived from an EMBL/GenBank/DDBJ whole genome shotgun (WGS) entry which is preliminary data.</text>
</comment>
<gene>
    <name evidence="1" type="ORF">ACFPN9_12485</name>
</gene>
<proteinExistence type="predicted"/>
<sequence length="99" mass="11489">MNATLLLRERLILTETAFAEIVIWRVPSSVRGSRHEFKYSLALISDGVCVLRYDNEAGKGDHKHLGEHEAPYAFVDPERLRADFWNDVESWMAKRSNER</sequence>
<accession>A0ABW0P015</accession>
<name>A0ABW0P015_9HYPH</name>
<dbReference type="Proteomes" id="UP001596060">
    <property type="component" value="Unassembled WGS sequence"/>
</dbReference>
<protein>
    <submittedName>
        <fullName evidence="1">DUF6516 family protein</fullName>
    </submittedName>
</protein>
<organism evidence="1 2">
    <name type="scientific">Bosea massiliensis</name>
    <dbReference type="NCBI Taxonomy" id="151419"/>
    <lineage>
        <taxon>Bacteria</taxon>
        <taxon>Pseudomonadati</taxon>
        <taxon>Pseudomonadota</taxon>
        <taxon>Alphaproteobacteria</taxon>
        <taxon>Hyphomicrobiales</taxon>
        <taxon>Boseaceae</taxon>
        <taxon>Bosea</taxon>
    </lineage>
</organism>
<dbReference type="InterPro" id="IPR045397">
    <property type="entry name" value="TumE-like"/>
</dbReference>
<keyword evidence="2" id="KW-1185">Reference proteome</keyword>
<reference evidence="2" key="1">
    <citation type="journal article" date="2019" name="Int. J. Syst. Evol. Microbiol.">
        <title>The Global Catalogue of Microorganisms (GCM) 10K type strain sequencing project: providing services to taxonomists for standard genome sequencing and annotation.</title>
        <authorList>
            <consortium name="The Broad Institute Genomics Platform"/>
            <consortium name="The Broad Institute Genome Sequencing Center for Infectious Disease"/>
            <person name="Wu L."/>
            <person name="Ma J."/>
        </authorList>
    </citation>
    <scope>NUCLEOTIDE SEQUENCE [LARGE SCALE GENOMIC DNA]</scope>
    <source>
        <strain evidence="2">CCUG 43117</strain>
    </source>
</reference>
<evidence type="ECO:0000313" key="1">
    <source>
        <dbReference type="EMBL" id="MFC5506075.1"/>
    </source>
</evidence>
<dbReference type="EMBL" id="JBHSLU010000033">
    <property type="protein sequence ID" value="MFC5506075.1"/>
    <property type="molecule type" value="Genomic_DNA"/>
</dbReference>
<evidence type="ECO:0000313" key="2">
    <source>
        <dbReference type="Proteomes" id="UP001596060"/>
    </source>
</evidence>
<dbReference type="RefSeq" id="WP_066734810.1">
    <property type="nucleotide sequence ID" value="NZ_JBHSLU010000033.1"/>
</dbReference>